<accession>A0A182V4B1</accession>
<keyword evidence="3" id="KW-1185">Reference proteome</keyword>
<proteinExistence type="predicted"/>
<evidence type="ECO:0000313" key="2">
    <source>
        <dbReference type="EnsemblMetazoa" id="AMEM008609-PA"/>
    </source>
</evidence>
<evidence type="ECO:0000313" key="3">
    <source>
        <dbReference type="Proteomes" id="UP000075903"/>
    </source>
</evidence>
<name>A0A182V4B1_ANOME</name>
<reference evidence="2" key="1">
    <citation type="submission" date="2020-05" db="UniProtKB">
        <authorList>
            <consortium name="EnsemblMetazoa"/>
        </authorList>
    </citation>
    <scope>IDENTIFICATION</scope>
    <source>
        <strain evidence="2">MAF</strain>
    </source>
</reference>
<protein>
    <submittedName>
        <fullName evidence="2">Uncharacterized protein</fullName>
    </submittedName>
</protein>
<dbReference type="VEuPathDB" id="VectorBase:AMEM008609"/>
<dbReference type="Proteomes" id="UP000075903">
    <property type="component" value="Unassembled WGS sequence"/>
</dbReference>
<dbReference type="EnsemblMetazoa" id="AMEM008609-RA">
    <property type="protein sequence ID" value="AMEM008609-PA"/>
    <property type="gene ID" value="AMEM008609"/>
</dbReference>
<organism evidence="2 3">
    <name type="scientific">Anopheles merus</name>
    <name type="common">Mosquito</name>
    <dbReference type="NCBI Taxonomy" id="30066"/>
    <lineage>
        <taxon>Eukaryota</taxon>
        <taxon>Metazoa</taxon>
        <taxon>Ecdysozoa</taxon>
        <taxon>Arthropoda</taxon>
        <taxon>Hexapoda</taxon>
        <taxon>Insecta</taxon>
        <taxon>Pterygota</taxon>
        <taxon>Neoptera</taxon>
        <taxon>Endopterygota</taxon>
        <taxon>Diptera</taxon>
        <taxon>Nematocera</taxon>
        <taxon>Culicoidea</taxon>
        <taxon>Culicidae</taxon>
        <taxon>Anophelinae</taxon>
        <taxon>Anopheles</taxon>
    </lineage>
</organism>
<dbReference type="AlphaFoldDB" id="A0A182V4B1"/>
<feature type="region of interest" description="Disordered" evidence="1">
    <location>
        <begin position="1"/>
        <end position="21"/>
    </location>
</feature>
<evidence type="ECO:0000256" key="1">
    <source>
        <dbReference type="SAM" id="MobiDB-lite"/>
    </source>
</evidence>
<sequence>MNVYKPPNASVKNTRHYSTGVHEAQLSDNENYQVHYTGTRRYKRKPIRPFPIVGNGHLYRVIIVVPKVEIRLHRKANVSQPTTFVVPHDKRQLDALVCLQGSQVAGGMLDATLLWVRFLGGNDSKQRNVGLPPHIRYILVCEELYRIGDGAVERSDQFQALLEPLQQYADEEYIFHLAIIGNLLLEHSPHIAKAIDDGAQFVGEPLREEPGDDECCEMMFSIFLASTKCCGSWPIPPGPAGSSVG</sequence>